<comment type="similarity">
    <text evidence="3 12">Belongs to the CcmD/CycX/HelD family.</text>
</comment>
<dbReference type="Proteomes" id="UP000274211">
    <property type="component" value="Unassembled WGS sequence"/>
</dbReference>
<dbReference type="GO" id="GO:0015886">
    <property type="term" value="P:heme transport"/>
    <property type="evidence" value="ECO:0007669"/>
    <property type="project" value="InterPro"/>
</dbReference>
<evidence type="ECO:0000256" key="8">
    <source>
        <dbReference type="ARBA" id="ARBA00022692"/>
    </source>
</evidence>
<evidence type="ECO:0000256" key="9">
    <source>
        <dbReference type="ARBA" id="ARBA00022748"/>
    </source>
</evidence>
<dbReference type="InterPro" id="IPR052075">
    <property type="entry name" value="Heme_exporter_D"/>
</dbReference>
<dbReference type="Proteomes" id="UP000253728">
    <property type="component" value="Unassembled WGS sequence"/>
</dbReference>
<feature type="transmembrane region" description="Helical" evidence="12">
    <location>
        <begin position="20"/>
        <end position="40"/>
    </location>
</feature>
<dbReference type="NCBIfam" id="TIGR03141">
    <property type="entry name" value="cytochro_ccmD"/>
    <property type="match status" value="1"/>
</dbReference>
<dbReference type="RefSeq" id="WP_005701619.1">
    <property type="nucleotide sequence ID" value="NZ_CAUTUO010000010.1"/>
</dbReference>
<keyword evidence="9 12" id="KW-0201">Cytochrome c-type biogenesis</keyword>
<evidence type="ECO:0000256" key="11">
    <source>
        <dbReference type="ARBA" id="ARBA00023136"/>
    </source>
</evidence>
<sequence>MFFQSWSDLIHMGGYGFYVWLSYGLSFIAIVALIIQSLMGKSAVLKSVKREQQRESRLQQVQQKGETL</sequence>
<keyword evidence="6 12" id="KW-1003">Cell membrane</keyword>
<dbReference type="GO" id="GO:0005886">
    <property type="term" value="C:plasma membrane"/>
    <property type="evidence" value="ECO:0007669"/>
    <property type="project" value="UniProtKB-SubCell"/>
</dbReference>
<dbReference type="OMA" id="MFFQSWS"/>
<evidence type="ECO:0000256" key="3">
    <source>
        <dbReference type="ARBA" id="ARBA00008741"/>
    </source>
</evidence>
<comment type="function">
    <text evidence="1 12">Required for the export of heme to the periplasm for the biogenesis of c-type cytochromes.</text>
</comment>
<dbReference type="AlphaFoldDB" id="A0A0K1N1X7"/>
<evidence type="ECO:0000256" key="6">
    <source>
        <dbReference type="ARBA" id="ARBA00022475"/>
    </source>
</evidence>
<dbReference type="PANTHER" id="PTHR37531">
    <property type="entry name" value="HEME EXPORTER PROTEIN D"/>
    <property type="match status" value="1"/>
</dbReference>
<evidence type="ECO:0000256" key="5">
    <source>
        <dbReference type="ARBA" id="ARBA00022448"/>
    </source>
</evidence>
<keyword evidence="16" id="KW-1185">Reference proteome</keyword>
<evidence type="ECO:0000313" key="16">
    <source>
        <dbReference type="Proteomes" id="UP000274211"/>
    </source>
</evidence>
<keyword evidence="11 12" id="KW-0472">Membrane</keyword>
<dbReference type="EMBL" id="QMGS01000105">
    <property type="protein sequence ID" value="RMW79375.1"/>
    <property type="molecule type" value="Genomic_DNA"/>
</dbReference>
<dbReference type="KEGG" id="aaz:ADJ80_04720"/>
<evidence type="ECO:0000256" key="10">
    <source>
        <dbReference type="ARBA" id="ARBA00022989"/>
    </source>
</evidence>
<dbReference type="InterPro" id="IPR007078">
    <property type="entry name" value="Haem_export_protD_CcmD"/>
</dbReference>
<reference evidence="14 15" key="1">
    <citation type="submission" date="2018-06" db="EMBL/GenBank/DDBJ databases">
        <authorList>
            <consortium name="Pathogen Informatics"/>
            <person name="Doyle S."/>
        </authorList>
    </citation>
    <scope>NUCLEOTIDE SEQUENCE [LARGE SCALE GENOMIC DNA]</scope>
    <source>
        <strain evidence="14 15">NCTC5908</strain>
    </source>
</reference>
<organism evidence="14 15">
    <name type="scientific">Aggregatibacter aphrophilus</name>
    <name type="common">Haemophilus aphrophilus</name>
    <dbReference type="NCBI Taxonomy" id="732"/>
    <lineage>
        <taxon>Bacteria</taxon>
        <taxon>Pseudomonadati</taxon>
        <taxon>Pseudomonadota</taxon>
        <taxon>Gammaproteobacteria</taxon>
        <taxon>Pasteurellales</taxon>
        <taxon>Pasteurellaceae</taxon>
        <taxon>Aggregatibacter</taxon>
    </lineage>
</organism>
<comment type="subcellular location">
    <subcellularLocation>
        <location evidence="2 12">Cell inner membrane</location>
        <topology evidence="2 12">Single-pass membrane protein</topology>
    </subcellularLocation>
</comment>
<keyword evidence="8 12" id="KW-0812">Transmembrane</keyword>
<gene>
    <name evidence="14" type="primary">ccmD</name>
    <name evidence="13" type="ORF">DOL88_10305</name>
    <name evidence="14" type="ORF">NCTC5908_01870</name>
</gene>
<reference evidence="13 16" key="2">
    <citation type="journal article" date="2019" name="J. Oral Microbiol.">
        <title>Role of OmpA1 and OmpA2 in Aggregatibacter actinomycetemcomitans and Aggregatibacter aphrophilus serum resistance.</title>
        <authorList>
            <person name="Lindholm M."/>
            <person name="Min Aung K."/>
            <person name="Nyunt Wai S."/>
            <person name="Oscarsson J."/>
        </authorList>
    </citation>
    <scope>NUCLEOTIDE SEQUENCE [LARGE SCALE GENOMIC DNA]</scope>
    <source>
        <strain evidence="13 16">HK83</strain>
    </source>
</reference>
<evidence type="ECO:0000256" key="1">
    <source>
        <dbReference type="ARBA" id="ARBA00002442"/>
    </source>
</evidence>
<proteinExistence type="inferred from homology"/>
<dbReference type="PANTHER" id="PTHR37531:SF1">
    <property type="entry name" value="HEME EXPORTER PROTEIN D"/>
    <property type="match status" value="1"/>
</dbReference>
<evidence type="ECO:0000313" key="15">
    <source>
        <dbReference type="Proteomes" id="UP000253728"/>
    </source>
</evidence>
<keyword evidence="5 12" id="KW-0813">Transport</keyword>
<dbReference type="EMBL" id="UFSP01000003">
    <property type="protein sequence ID" value="SSZ30052.1"/>
    <property type="molecule type" value="Genomic_DNA"/>
</dbReference>
<evidence type="ECO:0000256" key="4">
    <source>
        <dbReference type="ARBA" id="ARBA00016461"/>
    </source>
</evidence>
<dbReference type="Pfam" id="PF04995">
    <property type="entry name" value="CcmD"/>
    <property type="match status" value="1"/>
</dbReference>
<evidence type="ECO:0000256" key="12">
    <source>
        <dbReference type="RuleBase" id="RU363101"/>
    </source>
</evidence>
<evidence type="ECO:0000313" key="14">
    <source>
        <dbReference type="EMBL" id="SSZ30052.1"/>
    </source>
</evidence>
<dbReference type="GO" id="GO:1903607">
    <property type="term" value="P:cytochrome c biosynthetic process"/>
    <property type="evidence" value="ECO:0007669"/>
    <property type="project" value="TreeGrafter"/>
</dbReference>
<protein>
    <recommendedName>
        <fullName evidence="4 12">Heme exporter protein D</fullName>
    </recommendedName>
</protein>
<dbReference type="GeneID" id="49635376"/>
<dbReference type="STRING" id="732.ADJ80_04720"/>
<keyword evidence="10 12" id="KW-1133">Transmembrane helix</keyword>
<evidence type="ECO:0000256" key="2">
    <source>
        <dbReference type="ARBA" id="ARBA00004377"/>
    </source>
</evidence>
<name>A0A0K1N1X7_AGGAP</name>
<keyword evidence="7 12" id="KW-0997">Cell inner membrane</keyword>
<dbReference type="GO" id="GO:0017004">
    <property type="term" value="P:cytochrome complex assembly"/>
    <property type="evidence" value="ECO:0007669"/>
    <property type="project" value="UniProtKB-KW"/>
</dbReference>
<evidence type="ECO:0000256" key="7">
    <source>
        <dbReference type="ARBA" id="ARBA00022519"/>
    </source>
</evidence>
<evidence type="ECO:0000313" key="13">
    <source>
        <dbReference type="EMBL" id="RMW79375.1"/>
    </source>
</evidence>
<dbReference type="GeneID" id="48246411"/>
<dbReference type="eggNOG" id="COG3114">
    <property type="taxonomic scope" value="Bacteria"/>
</dbReference>
<accession>A0A0K1N1X7</accession>